<reference evidence="3 4" key="1">
    <citation type="submission" date="2024-01" db="EMBL/GenBank/DDBJ databases">
        <authorList>
            <consortium name="Genoscope - CEA"/>
            <person name="William W."/>
        </authorList>
    </citation>
    <scope>NUCLEOTIDE SEQUENCE [LARGE SCALE GENOMIC DNA]</scope>
    <source>
        <strain evidence="3 4">29B2s-10</strain>
    </source>
</reference>
<evidence type="ECO:0000256" key="1">
    <source>
        <dbReference type="SAM" id="Phobius"/>
    </source>
</evidence>
<dbReference type="Proteomes" id="UP001497600">
    <property type="component" value="Chromosome G"/>
</dbReference>
<dbReference type="EMBL" id="OZ004259">
    <property type="protein sequence ID" value="CAK7919682.1"/>
    <property type="molecule type" value="Genomic_DNA"/>
</dbReference>
<keyword evidence="4" id="KW-1185">Reference proteome</keyword>
<evidence type="ECO:0000313" key="3">
    <source>
        <dbReference type="EMBL" id="CAK7919682.1"/>
    </source>
</evidence>
<proteinExistence type="predicted"/>
<keyword evidence="2" id="KW-0732">Signal</keyword>
<feature type="transmembrane region" description="Helical" evidence="1">
    <location>
        <begin position="49"/>
        <end position="70"/>
    </location>
</feature>
<keyword evidence="1" id="KW-0812">Transmembrane</keyword>
<accession>A0ABP0ELT0</accession>
<gene>
    <name evidence="3" type="ORF">CAAN4_G20032</name>
</gene>
<feature type="signal peptide" evidence="2">
    <location>
        <begin position="1"/>
        <end position="18"/>
    </location>
</feature>
<evidence type="ECO:0000256" key="2">
    <source>
        <dbReference type="SAM" id="SignalP"/>
    </source>
</evidence>
<protein>
    <submittedName>
        <fullName evidence="3">Uncharacterized protein</fullName>
    </submittedName>
</protein>
<name>A0ABP0ELT0_9ASCO</name>
<keyword evidence="1" id="KW-1133">Transmembrane helix</keyword>
<organism evidence="3 4">
    <name type="scientific">[Candida] anglica</name>
    <dbReference type="NCBI Taxonomy" id="148631"/>
    <lineage>
        <taxon>Eukaryota</taxon>
        <taxon>Fungi</taxon>
        <taxon>Dikarya</taxon>
        <taxon>Ascomycota</taxon>
        <taxon>Saccharomycotina</taxon>
        <taxon>Pichiomycetes</taxon>
        <taxon>Debaryomycetaceae</taxon>
        <taxon>Kurtzmaniella</taxon>
    </lineage>
</organism>
<sequence length="199" mass="21927">MMKLVILTLWMWLALVEGGVVYKNVVGNILESKRGEVGNTEFALQKRGGAAYIVGGACIGAGLMLNVVAFTRKREDDSSDDKFAISVEEIRVAYGDHYFNVTLGADVYKVTPITNNKNNVLEGAPIVSGNDIPEELMKYLDDGQDYAITSYRENNIGELDKRVDILLGFAGAALVAAGMYIYYLNSARKWHELDSPAYE</sequence>
<keyword evidence="1" id="KW-0472">Membrane</keyword>
<feature type="chain" id="PRO_5045314944" evidence="2">
    <location>
        <begin position="19"/>
        <end position="199"/>
    </location>
</feature>
<evidence type="ECO:0000313" key="4">
    <source>
        <dbReference type="Proteomes" id="UP001497600"/>
    </source>
</evidence>
<feature type="transmembrane region" description="Helical" evidence="1">
    <location>
        <begin position="165"/>
        <end position="183"/>
    </location>
</feature>